<dbReference type="SUPFAM" id="SSF48113">
    <property type="entry name" value="Heme-dependent peroxidases"/>
    <property type="match status" value="1"/>
</dbReference>
<evidence type="ECO:0000256" key="7">
    <source>
        <dbReference type="PIRSR" id="PIRSR619791-2"/>
    </source>
</evidence>
<proteinExistence type="predicted"/>
<accession>A0A0K0FH86</accession>
<dbReference type="GO" id="GO:0005615">
    <property type="term" value="C:extracellular space"/>
    <property type="evidence" value="ECO:0007669"/>
    <property type="project" value="TreeGrafter"/>
</dbReference>
<dbReference type="PRINTS" id="PR00457">
    <property type="entry name" value="ANPEROXIDASE"/>
</dbReference>
<dbReference type="InterPro" id="IPR003582">
    <property type="entry name" value="ShKT_dom"/>
</dbReference>
<evidence type="ECO:0000256" key="4">
    <source>
        <dbReference type="ARBA" id="ARBA00022723"/>
    </source>
</evidence>
<evidence type="ECO:0000256" key="2">
    <source>
        <dbReference type="ARBA" id="ARBA00012313"/>
    </source>
</evidence>
<evidence type="ECO:0000256" key="9">
    <source>
        <dbReference type="SAM" id="SignalP"/>
    </source>
</evidence>
<keyword evidence="6 8" id="KW-1015">Disulfide bond</keyword>
<dbReference type="AlphaFoldDB" id="A0A0K0FH86"/>
<dbReference type="PROSITE" id="PS50292">
    <property type="entry name" value="PEROXIDASE_3"/>
    <property type="match status" value="1"/>
</dbReference>
<name>A0A0K0FH86_STRVS</name>
<feature type="chain" id="PRO_5005329944" description="peroxidase" evidence="9">
    <location>
        <begin position="21"/>
        <end position="652"/>
    </location>
</feature>
<dbReference type="InterPro" id="IPR037120">
    <property type="entry name" value="Haem_peroxidase_sf_animal"/>
</dbReference>
<dbReference type="PROSITE" id="PS51670">
    <property type="entry name" value="SHKT"/>
    <property type="match status" value="1"/>
</dbReference>
<evidence type="ECO:0000256" key="8">
    <source>
        <dbReference type="PROSITE-ProRule" id="PRU01005"/>
    </source>
</evidence>
<dbReference type="InterPro" id="IPR010255">
    <property type="entry name" value="Haem_peroxidase_sf"/>
</dbReference>
<keyword evidence="11" id="KW-1185">Reference proteome</keyword>
<evidence type="ECO:0000259" key="10">
    <source>
        <dbReference type="PROSITE" id="PS51670"/>
    </source>
</evidence>
<dbReference type="GO" id="GO:0046872">
    <property type="term" value="F:metal ion binding"/>
    <property type="evidence" value="ECO:0007669"/>
    <property type="project" value="UniProtKB-KW"/>
</dbReference>
<evidence type="ECO:0000256" key="1">
    <source>
        <dbReference type="ARBA" id="ARBA00000189"/>
    </source>
</evidence>
<feature type="disulfide bond" evidence="8">
    <location>
        <begin position="29"/>
        <end position="63"/>
    </location>
</feature>
<keyword evidence="3" id="KW-0575">Peroxidase</keyword>
<keyword evidence="5 9" id="KW-0732">Signal</keyword>
<dbReference type="STRING" id="75913.A0A0K0FH86"/>
<feature type="binding site" description="axial binding residue" evidence="7">
    <location>
        <position position="423"/>
    </location>
    <ligand>
        <name>heme b</name>
        <dbReference type="ChEBI" id="CHEBI:60344"/>
    </ligand>
    <ligandPart>
        <name>Fe</name>
        <dbReference type="ChEBI" id="CHEBI:18248"/>
    </ligandPart>
</feature>
<sequence length="652" mass="74705">MNYFVQSIIICLLLFPLIYTRHHKCHGKCCDFHKHCGVWARRGECRKTQQFMSRNCKRSCNLCSSNSSNHEPPKKEVDKLNFSGCNTVQTRETIRRRSMNAKIFTDTVIQRDCGPENSPNDCSQSICFHKQFRSMDGTCNNLKRPLRGAAFTSYLRLQDPLYEDGFNMPMISSRPKARDVTRFLLIHDKNINSIYNQLAMQWGQFLAHDILANARHESCTCEMKHAKHCQNIYFRRGDPKFGRIPCIRLARSVNKCGTGIFNIPREQMNQATAYIDGSPIYGNNVGNMESLRSRHLLRTQSMNGKEFPPFGVRDTGGHGLITGDGRADLFSGLSALHTIFVRYHNVVARQLMGANRQWSSDRVFQETRKLIGSIIQVITFEEFLPAILGPKNVKKLIPKYTGYNENIDATISNEFSAAGFRLHGTIVRHYPLVDENYRTIANNDFVQNVERFIREYSTKISLLFRGMISSPLKKAQRINPQVTESFFGGTVDLSSMNIQRGRDHGLKGYNAYRRLCHLKPIKSFESWDEVSDKLVKKRAKELYRNVENIDLFAGAMLEEPLEGAVVGPTFACIIGEQFIRLRDGDRFWYENRQIFTQEQISNLRQLSIASVICATEPEIKRIPKEAFKADRGAAAISCRDIPQINISLWKSF</sequence>
<dbReference type="GO" id="GO:0006979">
    <property type="term" value="P:response to oxidative stress"/>
    <property type="evidence" value="ECO:0007669"/>
    <property type="project" value="InterPro"/>
</dbReference>
<dbReference type="FunFam" id="1.10.640.10:FF:000007">
    <property type="entry name" value="Peroxidase mlt-7"/>
    <property type="match status" value="1"/>
</dbReference>
<protein>
    <recommendedName>
        <fullName evidence="2">peroxidase</fullName>
        <ecNumber evidence="2">1.11.1.7</ecNumber>
    </recommendedName>
</protein>
<feature type="domain" description="ShKT" evidence="10">
    <location>
        <begin position="29"/>
        <end position="63"/>
    </location>
</feature>
<comment type="catalytic activity">
    <reaction evidence="1">
        <text>2 a phenolic donor + H2O2 = 2 a phenolic radical donor + 2 H2O</text>
        <dbReference type="Rhea" id="RHEA:56136"/>
        <dbReference type="ChEBI" id="CHEBI:15377"/>
        <dbReference type="ChEBI" id="CHEBI:16240"/>
        <dbReference type="ChEBI" id="CHEBI:139520"/>
        <dbReference type="ChEBI" id="CHEBI:139521"/>
        <dbReference type="EC" id="1.11.1.7"/>
    </reaction>
</comment>
<evidence type="ECO:0000313" key="12">
    <source>
        <dbReference type="WBParaSite" id="SVE_0824800.1"/>
    </source>
</evidence>
<dbReference type="InterPro" id="IPR019791">
    <property type="entry name" value="Haem_peroxidase_animal"/>
</dbReference>
<dbReference type="Proteomes" id="UP000035680">
    <property type="component" value="Unassembled WGS sequence"/>
</dbReference>
<dbReference type="Pfam" id="PF01549">
    <property type="entry name" value="ShK"/>
    <property type="match status" value="1"/>
</dbReference>
<dbReference type="Gene3D" id="1.10.640.10">
    <property type="entry name" value="Haem peroxidase domain superfamily, animal type"/>
    <property type="match status" value="1"/>
</dbReference>
<evidence type="ECO:0000256" key="3">
    <source>
        <dbReference type="ARBA" id="ARBA00022559"/>
    </source>
</evidence>
<dbReference type="CDD" id="cd09823">
    <property type="entry name" value="peroxinectin_like"/>
    <property type="match status" value="1"/>
</dbReference>
<keyword evidence="4 7" id="KW-0479">Metal-binding</keyword>
<feature type="signal peptide" evidence="9">
    <location>
        <begin position="1"/>
        <end position="20"/>
    </location>
</feature>
<reference evidence="11" key="1">
    <citation type="submission" date="2014-07" db="EMBL/GenBank/DDBJ databases">
        <authorList>
            <person name="Martin A.A"/>
            <person name="De Silva N."/>
        </authorList>
    </citation>
    <scope>NUCLEOTIDE SEQUENCE</scope>
</reference>
<dbReference type="EC" id="1.11.1.7" evidence="2"/>
<dbReference type="PANTHER" id="PTHR11475">
    <property type="entry name" value="OXIDASE/PEROXIDASE"/>
    <property type="match status" value="1"/>
</dbReference>
<comment type="caution">
    <text evidence="8">Lacks conserved residue(s) required for the propagation of feature annotation.</text>
</comment>
<reference evidence="12" key="2">
    <citation type="submission" date="2015-08" db="UniProtKB">
        <authorList>
            <consortium name="WormBaseParasite"/>
        </authorList>
    </citation>
    <scope>IDENTIFICATION</scope>
</reference>
<dbReference type="GO" id="GO:0140825">
    <property type="term" value="F:lactoperoxidase activity"/>
    <property type="evidence" value="ECO:0007669"/>
    <property type="project" value="UniProtKB-EC"/>
</dbReference>
<keyword evidence="7" id="KW-0349">Heme</keyword>
<evidence type="ECO:0000256" key="6">
    <source>
        <dbReference type="ARBA" id="ARBA00023157"/>
    </source>
</evidence>
<keyword evidence="7" id="KW-0408">Iron</keyword>
<dbReference type="GO" id="GO:0020037">
    <property type="term" value="F:heme binding"/>
    <property type="evidence" value="ECO:0007669"/>
    <property type="project" value="InterPro"/>
</dbReference>
<keyword evidence="3" id="KW-0560">Oxidoreductase</keyword>
<evidence type="ECO:0000313" key="11">
    <source>
        <dbReference type="Proteomes" id="UP000035680"/>
    </source>
</evidence>
<evidence type="ECO:0000256" key="5">
    <source>
        <dbReference type="ARBA" id="ARBA00022729"/>
    </source>
</evidence>
<dbReference type="Pfam" id="PF03098">
    <property type="entry name" value="An_peroxidase"/>
    <property type="match status" value="1"/>
</dbReference>
<dbReference type="WBParaSite" id="SVE_0824800.1">
    <property type="protein sequence ID" value="SVE_0824800.1"/>
    <property type="gene ID" value="SVE_0824800"/>
</dbReference>
<dbReference type="SMART" id="SM00254">
    <property type="entry name" value="ShKT"/>
    <property type="match status" value="1"/>
</dbReference>
<organism evidence="11 12">
    <name type="scientific">Strongyloides venezuelensis</name>
    <name type="common">Threadworm</name>
    <dbReference type="NCBI Taxonomy" id="75913"/>
    <lineage>
        <taxon>Eukaryota</taxon>
        <taxon>Metazoa</taxon>
        <taxon>Ecdysozoa</taxon>
        <taxon>Nematoda</taxon>
        <taxon>Chromadorea</taxon>
        <taxon>Rhabditida</taxon>
        <taxon>Tylenchina</taxon>
        <taxon>Panagrolaimomorpha</taxon>
        <taxon>Strongyloidoidea</taxon>
        <taxon>Strongyloididae</taxon>
        <taxon>Strongyloides</taxon>
    </lineage>
</organism>
<dbReference type="PANTHER" id="PTHR11475:SF22">
    <property type="entry name" value="PEROXIDASE SKPO-1"/>
    <property type="match status" value="1"/>
</dbReference>